<evidence type="ECO:0000259" key="1">
    <source>
        <dbReference type="SMART" id="SM00670"/>
    </source>
</evidence>
<dbReference type="NCBIfam" id="TIGR00305">
    <property type="entry name" value="putative toxin-antitoxin system toxin component, PIN family"/>
    <property type="match status" value="1"/>
</dbReference>
<reference evidence="2 4" key="1">
    <citation type="submission" date="2015-09" db="EMBL/GenBank/DDBJ databases">
        <authorList>
            <consortium name="Pathogen Informatics"/>
        </authorList>
    </citation>
    <scope>NUCLEOTIDE SEQUENCE [LARGE SCALE GENOMIC DNA]</scope>
    <source>
        <strain evidence="2 4">2789STDY5608863</strain>
    </source>
</reference>
<dbReference type="SUPFAM" id="SSF88723">
    <property type="entry name" value="PIN domain-like"/>
    <property type="match status" value="1"/>
</dbReference>
<evidence type="ECO:0000313" key="4">
    <source>
        <dbReference type="Proteomes" id="UP000095495"/>
    </source>
</evidence>
<evidence type="ECO:0000313" key="5">
    <source>
        <dbReference type="Proteomes" id="UP000446657"/>
    </source>
</evidence>
<dbReference type="PANTHER" id="PTHR34610:SF3">
    <property type="entry name" value="SSL7007 PROTEIN"/>
    <property type="match status" value="1"/>
</dbReference>
<dbReference type="InterPro" id="IPR029060">
    <property type="entry name" value="PIN-like_dom_sf"/>
</dbReference>
<evidence type="ECO:0000313" key="2">
    <source>
        <dbReference type="EMBL" id="CUN08240.1"/>
    </source>
</evidence>
<dbReference type="EMBL" id="CYXV01000012">
    <property type="protein sequence ID" value="CUN08240.1"/>
    <property type="molecule type" value="Genomic_DNA"/>
</dbReference>
<dbReference type="Pfam" id="PF13470">
    <property type="entry name" value="PIN_3"/>
    <property type="match status" value="1"/>
</dbReference>
<reference evidence="3 5" key="2">
    <citation type="journal article" date="2019" name="Nat. Med.">
        <title>A library of human gut bacterial isolates paired with longitudinal multiomics data enables mechanistic microbiome research.</title>
        <authorList>
            <person name="Poyet M."/>
            <person name="Groussin M."/>
            <person name="Gibbons S.M."/>
            <person name="Avila-Pacheco J."/>
            <person name="Jiang X."/>
            <person name="Kearney S.M."/>
            <person name="Perrotta A.R."/>
            <person name="Berdy B."/>
            <person name="Zhao S."/>
            <person name="Lieberman T.D."/>
            <person name="Swanson P.K."/>
            <person name="Smith M."/>
            <person name="Roesemann S."/>
            <person name="Alexander J.E."/>
            <person name="Rich S.A."/>
            <person name="Livny J."/>
            <person name="Vlamakis H."/>
            <person name="Clish C."/>
            <person name="Bullock K."/>
            <person name="Deik A."/>
            <person name="Scott J."/>
            <person name="Pierce K.A."/>
            <person name="Xavier R.J."/>
            <person name="Alm E.J."/>
        </authorList>
    </citation>
    <scope>NUCLEOTIDE SEQUENCE [LARGE SCALE GENOMIC DNA]</scope>
    <source>
        <strain evidence="3 5">BIOML-A1</strain>
    </source>
</reference>
<accession>A0A173U166</accession>
<sequence>MRIMLDTNVLISALLFPGVKMDAMMNYIFTHHQLVLSSYVVDELKRVVKRKFRGKEMATNKLLMMMSFEYVYTPSKVESGLFDIRDAKDYPVLYTAIIEDVDVLVTGDKDFSDIDVEKPEILSPSQFMEKFLTADQEQ</sequence>
<dbReference type="SMART" id="SM00670">
    <property type="entry name" value="PINc"/>
    <property type="match status" value="1"/>
</dbReference>
<proteinExistence type="predicted"/>
<dbReference type="PANTHER" id="PTHR34610">
    <property type="entry name" value="SSL7007 PROTEIN"/>
    <property type="match status" value="1"/>
</dbReference>
<dbReference type="Gene3D" id="3.40.50.1010">
    <property type="entry name" value="5'-nuclease"/>
    <property type="match status" value="1"/>
</dbReference>
<dbReference type="RefSeq" id="WP_055263424.1">
    <property type="nucleotide sequence ID" value="NZ_JADPAX010000001.1"/>
</dbReference>
<evidence type="ECO:0000313" key="3">
    <source>
        <dbReference type="EMBL" id="MTR80627.1"/>
    </source>
</evidence>
<dbReference type="AlphaFoldDB" id="A0A173U166"/>
<dbReference type="EMBL" id="WNAL01000003">
    <property type="protein sequence ID" value="MTR80627.1"/>
    <property type="molecule type" value="Genomic_DNA"/>
</dbReference>
<dbReference type="Proteomes" id="UP000446657">
    <property type="component" value="Unassembled WGS sequence"/>
</dbReference>
<organism evidence="2 4">
    <name type="scientific">Roseburia faecis</name>
    <dbReference type="NCBI Taxonomy" id="301302"/>
    <lineage>
        <taxon>Bacteria</taxon>
        <taxon>Bacillati</taxon>
        <taxon>Bacillota</taxon>
        <taxon>Clostridia</taxon>
        <taxon>Lachnospirales</taxon>
        <taxon>Lachnospiraceae</taxon>
        <taxon>Roseburia</taxon>
    </lineage>
</organism>
<gene>
    <name evidence="2" type="ORF">ERS852420_02576</name>
    <name evidence="3" type="ORF">GMD30_02665</name>
</gene>
<dbReference type="InterPro" id="IPR002716">
    <property type="entry name" value="PIN_dom"/>
</dbReference>
<dbReference type="InterPro" id="IPR002850">
    <property type="entry name" value="PIN_toxin-like"/>
</dbReference>
<dbReference type="Proteomes" id="UP000095495">
    <property type="component" value="Unassembled WGS sequence"/>
</dbReference>
<protein>
    <submittedName>
        <fullName evidence="2">Putative toxin-antitoxin system toxin component, PIN family</fullName>
    </submittedName>
</protein>
<name>A0A173U166_9FIRM</name>
<feature type="domain" description="PIN" evidence="1">
    <location>
        <begin position="1"/>
        <end position="113"/>
    </location>
</feature>